<evidence type="ECO:0000313" key="5">
    <source>
        <dbReference type="EMBL" id="KAG7327779.1"/>
    </source>
</evidence>
<gene>
    <name evidence="5" type="ORF">KOW79_009385</name>
</gene>
<evidence type="ECO:0000256" key="2">
    <source>
        <dbReference type="ARBA" id="ARBA00023054"/>
    </source>
</evidence>
<dbReference type="EMBL" id="JAHKSW010000010">
    <property type="protein sequence ID" value="KAG7327779.1"/>
    <property type="molecule type" value="Genomic_DNA"/>
</dbReference>
<dbReference type="PANTHER" id="PTHR24129">
    <property type="entry name" value="ANKYCORBIN"/>
    <property type="match status" value="1"/>
</dbReference>
<feature type="region of interest" description="Disordered" evidence="4">
    <location>
        <begin position="517"/>
        <end position="548"/>
    </location>
</feature>
<dbReference type="InterPro" id="IPR042420">
    <property type="entry name" value="RAI14/UACA"/>
</dbReference>
<sequence>MCKNSSYREVSLCRQRMRNSTHERADVVSCSRAAELQDHQGIRASLLRPLPPTTPTLPGGTTSHKRKAPPPPKSPRQGAQGSPDLHQGPTQCLVPDNSTSPSPAPKNQHTFPDNLAEDEEVFEEIRRLRLERGHLLQKIKALEQQQNSTTTALEELSSLRECLRQAEAERDCLEEVLKELGGVRLSNTTCSTDDMLDFPGANRLLSKQSQCTEVEMPPAQPENSAWERMNSVEQLCRQVEELTAQNAELVLKVQMLEMFEKDDTDFVPLTLYDSLKREFEKLQQQCNKATKNSNTTEDPGSEDNPEDVSEVESKEEEKQKSLEQQLACAHAELEELRKEIKLGIDSVTAGLAVSQFRSEEKEPSSDMQRLTARVQELEAELAEKEELWKEGLNESDKIQQLKQKVEELEESLQVKEKEAQDMSESVERLKKRIQELEVGLEQGTGARCLSEGEEDSLNKLQARVAELEAEICKSVPREQLDEVQVTLSLQLDQLARERSEMALRLNQALLDLERLCPPAHTDKDDSDEDNNKEEQSESYESSGALELHGGRTLTAVLEELEEASQPDMEELDDLHAGTGDGGDDALQMKDAVPLAKHQEALSAIMQQLAETEHKLQVERALCEHAHAEVARLKHDLQEAQHAMISKEEHEKIKAELQHSLEESQSTVAAAHEALSVKELELKELQSQKAVELDMVSKEDHEAQRVSLQAEINTLTACLADLTRKHEKTCTEVFQVQREALFNKSERQAAEAQLLAVQQQLADLQAQSSHIHQLHQDIQHSKGIIKEKDHKITELSKDVFRLKEALGALTPPMGLSASAASSGIPGQQLALQNRVSALTQQLQDWEHKHKTVVATYRSHLLAAVQGRMDEEVQALLYQILRMTQNNQSH</sequence>
<feature type="region of interest" description="Disordered" evidence="4">
    <location>
        <begin position="41"/>
        <end position="114"/>
    </location>
</feature>
<feature type="region of interest" description="Disordered" evidence="4">
    <location>
        <begin position="286"/>
        <end position="321"/>
    </location>
</feature>
<dbReference type="PANTHER" id="PTHR24129:SF0">
    <property type="entry name" value="ANKYCORBIN"/>
    <property type="match status" value="1"/>
</dbReference>
<feature type="compositionally biased region" description="Basic and acidic residues" evidence="4">
    <location>
        <begin position="311"/>
        <end position="321"/>
    </location>
</feature>
<accession>A0A9D3NT40</accession>
<keyword evidence="6" id="KW-1185">Reference proteome</keyword>
<dbReference type="OrthoDB" id="341259at2759"/>
<name>A0A9D3NT40_9TELE</name>
<evidence type="ECO:0000256" key="1">
    <source>
        <dbReference type="ARBA" id="ARBA00022737"/>
    </source>
</evidence>
<evidence type="ECO:0000256" key="4">
    <source>
        <dbReference type="SAM" id="MobiDB-lite"/>
    </source>
</evidence>
<evidence type="ECO:0008006" key="7">
    <source>
        <dbReference type="Google" id="ProtNLM"/>
    </source>
</evidence>
<dbReference type="Proteomes" id="UP000824219">
    <property type="component" value="Linkage Group LG10"/>
</dbReference>
<organism evidence="5 6">
    <name type="scientific">Hemibagrus wyckioides</name>
    <dbReference type="NCBI Taxonomy" id="337641"/>
    <lineage>
        <taxon>Eukaryota</taxon>
        <taxon>Metazoa</taxon>
        <taxon>Chordata</taxon>
        <taxon>Craniata</taxon>
        <taxon>Vertebrata</taxon>
        <taxon>Euteleostomi</taxon>
        <taxon>Actinopterygii</taxon>
        <taxon>Neopterygii</taxon>
        <taxon>Teleostei</taxon>
        <taxon>Ostariophysi</taxon>
        <taxon>Siluriformes</taxon>
        <taxon>Bagridae</taxon>
        <taxon>Hemibagrus</taxon>
    </lineage>
</organism>
<feature type="compositionally biased region" description="Polar residues" evidence="4">
    <location>
        <begin position="96"/>
        <end position="111"/>
    </location>
</feature>
<dbReference type="AlphaFoldDB" id="A0A9D3NT40"/>
<feature type="compositionally biased region" description="Acidic residues" evidence="4">
    <location>
        <begin position="299"/>
        <end position="310"/>
    </location>
</feature>
<keyword evidence="1" id="KW-0677">Repeat</keyword>
<protein>
    <recommendedName>
        <fullName evidence="7">Ankyrin repeat domain 24</fullName>
    </recommendedName>
</protein>
<feature type="coiled-coil region" evidence="3">
    <location>
        <begin position="594"/>
        <end position="687"/>
    </location>
</feature>
<reference evidence="5 6" key="1">
    <citation type="submission" date="2021-06" db="EMBL/GenBank/DDBJ databases">
        <title>Chromosome-level genome assembly of the red-tail catfish (Hemibagrus wyckioides).</title>
        <authorList>
            <person name="Shao F."/>
        </authorList>
    </citation>
    <scope>NUCLEOTIDE SEQUENCE [LARGE SCALE GENOMIC DNA]</scope>
    <source>
        <strain evidence="5">EC202008001</strain>
        <tissue evidence="5">Blood</tissue>
    </source>
</reference>
<dbReference type="GO" id="GO:0003779">
    <property type="term" value="F:actin binding"/>
    <property type="evidence" value="ECO:0007669"/>
    <property type="project" value="InterPro"/>
</dbReference>
<feature type="coiled-coil region" evidence="3">
    <location>
        <begin position="125"/>
        <end position="183"/>
    </location>
</feature>
<keyword evidence="2 3" id="KW-0175">Coiled coil</keyword>
<evidence type="ECO:0000256" key="3">
    <source>
        <dbReference type="SAM" id="Coils"/>
    </source>
</evidence>
<evidence type="ECO:0000313" key="6">
    <source>
        <dbReference type="Proteomes" id="UP000824219"/>
    </source>
</evidence>
<dbReference type="SUPFAM" id="SSF161270">
    <property type="entry name" value="PspA lactotransferrin-binding region"/>
    <property type="match status" value="1"/>
</dbReference>
<feature type="coiled-coil region" evidence="3">
    <location>
        <begin position="367"/>
        <end position="511"/>
    </location>
</feature>
<feature type="compositionally biased region" description="Polar residues" evidence="4">
    <location>
        <begin position="286"/>
        <end position="298"/>
    </location>
</feature>
<comment type="caution">
    <text evidence="5">The sequence shown here is derived from an EMBL/GenBank/DDBJ whole genome shotgun (WGS) entry which is preliminary data.</text>
</comment>
<proteinExistence type="predicted"/>